<evidence type="ECO:0000313" key="2">
    <source>
        <dbReference type="EMBL" id="OAY38516.1"/>
    </source>
</evidence>
<proteinExistence type="predicted"/>
<dbReference type="PANTHER" id="PTHR37078">
    <property type="entry name" value="NODULE CYSTEINE-RICH (NCR) SECRETED PEPTIDE"/>
    <property type="match status" value="1"/>
</dbReference>
<evidence type="ECO:0000313" key="3">
    <source>
        <dbReference type="Proteomes" id="UP000091857"/>
    </source>
</evidence>
<keyword evidence="3" id="KW-1185">Reference proteome</keyword>
<gene>
    <name evidence="2" type="ORF">MANES_10G021300v8</name>
</gene>
<reference evidence="3" key="1">
    <citation type="journal article" date="2016" name="Nat. Biotechnol.">
        <title>Sequencing wild and cultivated cassava and related species reveals extensive interspecific hybridization and genetic diversity.</title>
        <authorList>
            <person name="Bredeson J.V."/>
            <person name="Lyons J.B."/>
            <person name="Prochnik S.E."/>
            <person name="Wu G.A."/>
            <person name="Ha C.M."/>
            <person name="Edsinger-Gonzales E."/>
            <person name="Grimwood J."/>
            <person name="Schmutz J."/>
            <person name="Rabbi I.Y."/>
            <person name="Egesi C."/>
            <person name="Nauluvula P."/>
            <person name="Lebot V."/>
            <person name="Ndunguru J."/>
            <person name="Mkamilo G."/>
            <person name="Bart R.S."/>
            <person name="Setter T.L."/>
            <person name="Gleadow R.M."/>
            <person name="Kulakow P."/>
            <person name="Ferguson M.E."/>
            <person name="Rounsley S."/>
            <person name="Rokhsar D.S."/>
        </authorList>
    </citation>
    <scope>NUCLEOTIDE SEQUENCE [LARGE SCALE GENOMIC DNA]</scope>
    <source>
        <strain evidence="3">cv. AM560-2</strain>
    </source>
</reference>
<protein>
    <submittedName>
        <fullName evidence="2">Uncharacterized protein</fullName>
    </submittedName>
</protein>
<feature type="signal peptide" evidence="1">
    <location>
        <begin position="1"/>
        <end position="20"/>
    </location>
</feature>
<evidence type="ECO:0000256" key="1">
    <source>
        <dbReference type="SAM" id="SignalP"/>
    </source>
</evidence>
<keyword evidence="1" id="KW-0732">Signal</keyword>
<dbReference type="EMBL" id="CM004396">
    <property type="protein sequence ID" value="OAY38516.1"/>
    <property type="molecule type" value="Genomic_DNA"/>
</dbReference>
<name>A0A2C9V2K0_MANES</name>
<comment type="caution">
    <text evidence="2">The sequence shown here is derived from an EMBL/GenBank/DDBJ whole genome shotgun (WGS) entry which is preliminary data.</text>
</comment>
<dbReference type="Gramene" id="Manes.10G021300.1.v8.1">
    <property type="protein sequence ID" value="Manes.10G021300.1.v8.1.CDS"/>
    <property type="gene ID" value="Manes.10G021300.v8.1"/>
</dbReference>
<dbReference type="AlphaFoldDB" id="A0A2C9V2K0"/>
<sequence length="79" mass="8639">MPKVLAAFVFLLIIVAMSHDQHPAGGGEARALSLKQVNSTNFFATLGLECKCCDGDEGECRSSWQLSCSNLQCKPWKSY</sequence>
<accession>A0A2C9V2K0</accession>
<organism evidence="2 3">
    <name type="scientific">Manihot esculenta</name>
    <name type="common">Cassava</name>
    <name type="synonym">Jatropha manihot</name>
    <dbReference type="NCBI Taxonomy" id="3983"/>
    <lineage>
        <taxon>Eukaryota</taxon>
        <taxon>Viridiplantae</taxon>
        <taxon>Streptophyta</taxon>
        <taxon>Embryophyta</taxon>
        <taxon>Tracheophyta</taxon>
        <taxon>Spermatophyta</taxon>
        <taxon>Magnoliopsida</taxon>
        <taxon>eudicotyledons</taxon>
        <taxon>Gunneridae</taxon>
        <taxon>Pentapetalae</taxon>
        <taxon>rosids</taxon>
        <taxon>fabids</taxon>
        <taxon>Malpighiales</taxon>
        <taxon>Euphorbiaceae</taxon>
        <taxon>Crotonoideae</taxon>
        <taxon>Manihoteae</taxon>
        <taxon>Manihot</taxon>
    </lineage>
</organism>
<dbReference type="Proteomes" id="UP000091857">
    <property type="component" value="Chromosome 10"/>
</dbReference>
<feature type="chain" id="PRO_5012722674" evidence="1">
    <location>
        <begin position="21"/>
        <end position="79"/>
    </location>
</feature>
<dbReference type="PANTHER" id="PTHR37078:SF4">
    <property type="entry name" value="PROTEIN, PUTATIVE-RELATED"/>
    <property type="match status" value="1"/>
</dbReference>